<feature type="transmembrane region" description="Helical" evidence="21">
    <location>
        <begin position="93"/>
        <end position="112"/>
    </location>
</feature>
<dbReference type="SUPFAM" id="SSF55874">
    <property type="entry name" value="ATPase domain of HSP90 chaperone/DNA topoisomerase II/histidine kinase"/>
    <property type="match status" value="1"/>
</dbReference>
<evidence type="ECO:0000256" key="18">
    <source>
        <dbReference type="ARBA" id="ARBA00030800"/>
    </source>
</evidence>
<dbReference type="Pfam" id="PF02518">
    <property type="entry name" value="HATPase_c"/>
    <property type="match status" value="1"/>
</dbReference>
<dbReference type="Proteomes" id="UP001597168">
    <property type="component" value="Unassembled WGS sequence"/>
</dbReference>
<comment type="subcellular location">
    <subcellularLocation>
        <location evidence="3">Cytoplasm</location>
    </subcellularLocation>
</comment>
<comment type="cofactor">
    <cofactor evidence="2">
        <name>[4Fe-4S] cluster</name>
        <dbReference type="ChEBI" id="CHEBI:49883"/>
    </cofactor>
</comment>
<dbReference type="PANTHER" id="PTHR24421">
    <property type="entry name" value="NITRATE/NITRITE SENSOR PROTEIN NARX-RELATED"/>
    <property type="match status" value="1"/>
</dbReference>
<evidence type="ECO:0000256" key="2">
    <source>
        <dbReference type="ARBA" id="ARBA00001966"/>
    </source>
</evidence>
<dbReference type="InterPro" id="IPR036890">
    <property type="entry name" value="HATPase_C_sf"/>
</dbReference>
<keyword evidence="21" id="KW-0812">Transmembrane</keyword>
<dbReference type="InterPro" id="IPR003594">
    <property type="entry name" value="HATPase_dom"/>
</dbReference>
<dbReference type="InterPro" id="IPR011712">
    <property type="entry name" value="Sig_transdc_His_kin_sub3_dim/P"/>
</dbReference>
<protein>
    <recommendedName>
        <fullName evidence="5">Oxygen sensor histidine kinase NreB</fullName>
        <ecNumber evidence="4">2.7.13.3</ecNumber>
    </recommendedName>
    <alternativeName>
        <fullName evidence="18">Nitrogen regulation protein B</fullName>
    </alternativeName>
</protein>
<dbReference type="Gene3D" id="1.20.5.1930">
    <property type="match status" value="1"/>
</dbReference>
<evidence type="ECO:0000256" key="3">
    <source>
        <dbReference type="ARBA" id="ARBA00004496"/>
    </source>
</evidence>
<dbReference type="Pfam" id="PF07730">
    <property type="entry name" value="HisKA_3"/>
    <property type="match status" value="1"/>
</dbReference>
<comment type="function">
    <text evidence="17">Member of the two-component regulatory system NreB/NreC involved in the control of dissimilatory nitrate/nitrite reduction in response to oxygen. NreB functions as a direct oxygen sensor histidine kinase which is autophosphorylated, in the absence of oxygen, probably at the conserved histidine residue, and transfers its phosphate group probably to a conserved aspartate residue of NreC. NreB/NreC activates the expression of the nitrate (narGHJI) and nitrite (nir) reductase operons, as well as the putative nitrate transporter gene narT.</text>
</comment>
<dbReference type="GO" id="GO:0016301">
    <property type="term" value="F:kinase activity"/>
    <property type="evidence" value="ECO:0007669"/>
    <property type="project" value="UniProtKB-KW"/>
</dbReference>
<keyword evidence="8" id="KW-0597">Phosphoprotein</keyword>
<accession>A0ABW3QSI0</accession>
<evidence type="ECO:0000313" key="23">
    <source>
        <dbReference type="EMBL" id="MFD1147601.1"/>
    </source>
</evidence>
<dbReference type="CDD" id="cd16917">
    <property type="entry name" value="HATPase_UhpB-NarQ-NarX-like"/>
    <property type="match status" value="1"/>
</dbReference>
<keyword evidence="9" id="KW-0808">Transferase</keyword>
<keyword evidence="21" id="KW-1133">Transmembrane helix</keyword>
<keyword evidence="7" id="KW-0963">Cytoplasm</keyword>
<feature type="transmembrane region" description="Helical" evidence="21">
    <location>
        <begin position="124"/>
        <end position="141"/>
    </location>
</feature>
<evidence type="ECO:0000256" key="13">
    <source>
        <dbReference type="ARBA" id="ARBA00022840"/>
    </source>
</evidence>
<evidence type="ECO:0000256" key="21">
    <source>
        <dbReference type="SAM" id="Phobius"/>
    </source>
</evidence>
<keyword evidence="24" id="KW-1185">Reference proteome</keyword>
<keyword evidence="6" id="KW-0004">4Fe-4S</keyword>
<evidence type="ECO:0000313" key="24">
    <source>
        <dbReference type="Proteomes" id="UP001597168"/>
    </source>
</evidence>
<evidence type="ECO:0000256" key="10">
    <source>
        <dbReference type="ARBA" id="ARBA00022723"/>
    </source>
</evidence>
<evidence type="ECO:0000256" key="15">
    <source>
        <dbReference type="ARBA" id="ARBA00023012"/>
    </source>
</evidence>
<comment type="caution">
    <text evidence="23">The sequence shown here is derived from an EMBL/GenBank/DDBJ whole genome shotgun (WGS) entry which is preliminary data.</text>
</comment>
<evidence type="ECO:0000256" key="6">
    <source>
        <dbReference type="ARBA" id="ARBA00022485"/>
    </source>
</evidence>
<evidence type="ECO:0000256" key="1">
    <source>
        <dbReference type="ARBA" id="ARBA00000085"/>
    </source>
</evidence>
<evidence type="ECO:0000256" key="16">
    <source>
        <dbReference type="ARBA" id="ARBA00023014"/>
    </source>
</evidence>
<dbReference type="InterPro" id="IPR050482">
    <property type="entry name" value="Sensor_HK_TwoCompSys"/>
</dbReference>
<evidence type="ECO:0000256" key="9">
    <source>
        <dbReference type="ARBA" id="ARBA00022679"/>
    </source>
</evidence>
<feature type="transmembrane region" description="Helical" evidence="21">
    <location>
        <begin position="31"/>
        <end position="48"/>
    </location>
</feature>
<keyword evidence="19" id="KW-0175">Coiled coil</keyword>
<keyword evidence="15" id="KW-0902">Two-component regulatory system</keyword>
<evidence type="ECO:0000256" key="8">
    <source>
        <dbReference type="ARBA" id="ARBA00022553"/>
    </source>
</evidence>
<feature type="coiled-coil region" evidence="19">
    <location>
        <begin position="136"/>
        <end position="170"/>
    </location>
</feature>
<dbReference type="PANTHER" id="PTHR24421:SF10">
    <property type="entry name" value="NITRATE_NITRITE SENSOR PROTEIN NARQ"/>
    <property type="match status" value="1"/>
</dbReference>
<dbReference type="InterPro" id="IPR004358">
    <property type="entry name" value="Sig_transdc_His_kin-like_C"/>
</dbReference>
<sequence length="394" mass="41222">MQWALSILTVVAYATLPLGSASYEQHLASTLLVGLGYAALAVVGFPYVQRRGRAFAVAYVCVQLPLGFVLFALSGAAIGAVLLLVVLVSQSVLLLPLAGAAAVAAAIPLIHVRMDWPAGLREGLGTLAVTAFTVVVTELLVREQRARAELADANERLREYAAQAERWATTQERNRLARDIHDGLGHHLTVVQMLLQAARAVIRTADEDRLDSMLAKAQDQSKQALAEVRRSVAALREPRTAPLVNAVRALAGEASEAGVPTALDVLGDAREVPVDVEESLFRAAQEGLTNIRKHADASAAAVVLDYSDADVVRLEVRDDGHGLPEDHALLTAGDGADGSGAAGGDDTASRDGAVVGRGGFGLVGLRERVNGLGGRVRVDSAAGRGVTLTVEVPG</sequence>
<evidence type="ECO:0000256" key="11">
    <source>
        <dbReference type="ARBA" id="ARBA00022741"/>
    </source>
</evidence>
<evidence type="ECO:0000256" key="7">
    <source>
        <dbReference type="ARBA" id="ARBA00022490"/>
    </source>
</evidence>
<dbReference type="RefSeq" id="WP_380722881.1">
    <property type="nucleotide sequence ID" value="NZ_JBHTLK010000040.1"/>
</dbReference>
<organism evidence="23 24">
    <name type="scientific">Saccharothrix hoggarensis</name>
    <dbReference type="NCBI Taxonomy" id="913853"/>
    <lineage>
        <taxon>Bacteria</taxon>
        <taxon>Bacillati</taxon>
        <taxon>Actinomycetota</taxon>
        <taxon>Actinomycetes</taxon>
        <taxon>Pseudonocardiales</taxon>
        <taxon>Pseudonocardiaceae</taxon>
        <taxon>Saccharothrix</taxon>
    </lineage>
</organism>
<comment type="catalytic activity">
    <reaction evidence="1">
        <text>ATP + protein L-histidine = ADP + protein N-phospho-L-histidine.</text>
        <dbReference type="EC" id="2.7.13.3"/>
    </reaction>
</comment>
<keyword evidence="11" id="KW-0547">Nucleotide-binding</keyword>
<evidence type="ECO:0000256" key="5">
    <source>
        <dbReference type="ARBA" id="ARBA00017322"/>
    </source>
</evidence>
<evidence type="ECO:0000256" key="20">
    <source>
        <dbReference type="SAM" id="MobiDB-lite"/>
    </source>
</evidence>
<keyword evidence="13" id="KW-0067">ATP-binding</keyword>
<evidence type="ECO:0000256" key="19">
    <source>
        <dbReference type="SAM" id="Coils"/>
    </source>
</evidence>
<feature type="region of interest" description="Disordered" evidence="20">
    <location>
        <begin position="331"/>
        <end position="350"/>
    </location>
</feature>
<dbReference type="EMBL" id="JBHTLK010000040">
    <property type="protein sequence ID" value="MFD1147601.1"/>
    <property type="molecule type" value="Genomic_DNA"/>
</dbReference>
<keyword evidence="16" id="KW-0411">Iron-sulfur</keyword>
<evidence type="ECO:0000256" key="14">
    <source>
        <dbReference type="ARBA" id="ARBA00023004"/>
    </source>
</evidence>
<feature type="transmembrane region" description="Helical" evidence="21">
    <location>
        <begin position="55"/>
        <end position="87"/>
    </location>
</feature>
<dbReference type="EC" id="2.7.13.3" evidence="4"/>
<name>A0ABW3QSI0_9PSEU</name>
<dbReference type="PROSITE" id="PS50109">
    <property type="entry name" value="HIS_KIN"/>
    <property type="match status" value="1"/>
</dbReference>
<dbReference type="Gene3D" id="3.30.565.10">
    <property type="entry name" value="Histidine kinase-like ATPase, C-terminal domain"/>
    <property type="match status" value="1"/>
</dbReference>
<evidence type="ECO:0000256" key="12">
    <source>
        <dbReference type="ARBA" id="ARBA00022777"/>
    </source>
</evidence>
<feature type="domain" description="Histidine kinase" evidence="22">
    <location>
        <begin position="175"/>
        <end position="394"/>
    </location>
</feature>
<keyword evidence="10" id="KW-0479">Metal-binding</keyword>
<reference evidence="24" key="1">
    <citation type="journal article" date="2019" name="Int. J. Syst. Evol. Microbiol.">
        <title>The Global Catalogue of Microorganisms (GCM) 10K type strain sequencing project: providing services to taxonomists for standard genome sequencing and annotation.</title>
        <authorList>
            <consortium name="The Broad Institute Genomics Platform"/>
            <consortium name="The Broad Institute Genome Sequencing Center for Infectious Disease"/>
            <person name="Wu L."/>
            <person name="Ma J."/>
        </authorList>
    </citation>
    <scope>NUCLEOTIDE SEQUENCE [LARGE SCALE GENOMIC DNA]</scope>
    <source>
        <strain evidence="24">CCUG 60214</strain>
    </source>
</reference>
<evidence type="ECO:0000256" key="17">
    <source>
        <dbReference type="ARBA" id="ARBA00024827"/>
    </source>
</evidence>
<proteinExistence type="predicted"/>
<evidence type="ECO:0000256" key="4">
    <source>
        <dbReference type="ARBA" id="ARBA00012438"/>
    </source>
</evidence>
<evidence type="ECO:0000259" key="22">
    <source>
        <dbReference type="PROSITE" id="PS50109"/>
    </source>
</evidence>
<gene>
    <name evidence="23" type="ORF">ACFQ3T_10735</name>
</gene>
<keyword evidence="21" id="KW-0472">Membrane</keyword>
<keyword evidence="12 23" id="KW-0418">Kinase</keyword>
<keyword evidence="14" id="KW-0408">Iron</keyword>
<dbReference type="InterPro" id="IPR005467">
    <property type="entry name" value="His_kinase_dom"/>
</dbReference>
<dbReference type="PRINTS" id="PR00344">
    <property type="entry name" value="BCTRLSENSOR"/>
</dbReference>